<keyword evidence="1" id="KW-1133">Transmembrane helix</keyword>
<accession>A0ABM6LZJ1</accession>
<organism evidence="2 3">
    <name type="scientific">Francisella halioticida</name>
    <dbReference type="NCBI Taxonomy" id="549298"/>
    <lineage>
        <taxon>Bacteria</taxon>
        <taxon>Pseudomonadati</taxon>
        <taxon>Pseudomonadota</taxon>
        <taxon>Gammaproteobacteria</taxon>
        <taxon>Thiotrichales</taxon>
        <taxon>Francisellaceae</taxon>
        <taxon>Francisella</taxon>
    </lineage>
</organism>
<proteinExistence type="predicted"/>
<keyword evidence="1" id="KW-0812">Transmembrane</keyword>
<evidence type="ECO:0000313" key="3">
    <source>
        <dbReference type="Proteomes" id="UP000249910"/>
    </source>
</evidence>
<evidence type="ECO:0000313" key="2">
    <source>
        <dbReference type="EMBL" id="ASG68121.1"/>
    </source>
</evidence>
<name>A0ABM6LZJ1_9GAMM</name>
<dbReference type="EMBL" id="CP022132">
    <property type="protein sequence ID" value="ASG68121.1"/>
    <property type="molecule type" value="Genomic_DNA"/>
</dbReference>
<feature type="transmembrane region" description="Helical" evidence="1">
    <location>
        <begin position="40"/>
        <end position="58"/>
    </location>
</feature>
<evidence type="ECO:0008006" key="4">
    <source>
        <dbReference type="Google" id="ProtNLM"/>
    </source>
</evidence>
<reference evidence="2 3" key="1">
    <citation type="submission" date="2017-06" db="EMBL/GenBank/DDBJ databases">
        <title>Complete genome of Francisella halioticida.</title>
        <authorList>
            <person name="Sjodin A."/>
        </authorList>
    </citation>
    <scope>NUCLEOTIDE SEQUENCE [LARGE SCALE GENOMIC DNA]</scope>
    <source>
        <strain evidence="2 3">DSM 23729</strain>
    </source>
</reference>
<dbReference type="Proteomes" id="UP000249910">
    <property type="component" value="Chromosome"/>
</dbReference>
<gene>
    <name evidence="2" type="ORF">CDV26_06715</name>
</gene>
<evidence type="ECO:0000256" key="1">
    <source>
        <dbReference type="SAM" id="Phobius"/>
    </source>
</evidence>
<keyword evidence="1" id="KW-0472">Membrane</keyword>
<protein>
    <recommendedName>
        <fullName evidence="4">MFS transporter</fullName>
    </recommendedName>
</protein>
<feature type="transmembrane region" description="Helical" evidence="1">
    <location>
        <begin position="12"/>
        <end position="34"/>
    </location>
</feature>
<sequence>MESLKHFKRFKFLFFVEMWECFSFYGLSTLTLYITQRLCFTNANSTLIFGSYVTFLYINSNYNNS</sequence>
<dbReference type="Gene3D" id="1.20.1250.20">
    <property type="entry name" value="MFS general substrate transporter like domains"/>
    <property type="match status" value="1"/>
</dbReference>
<keyword evidence="3" id="KW-1185">Reference proteome</keyword>
<dbReference type="InterPro" id="IPR036259">
    <property type="entry name" value="MFS_trans_sf"/>
</dbReference>